<dbReference type="PANTHER" id="PTHR46229:SF2">
    <property type="entry name" value="BOLA-LIKE PROTEIN 1"/>
    <property type="match status" value="1"/>
</dbReference>
<evidence type="ECO:0000256" key="3">
    <source>
        <dbReference type="SAM" id="MobiDB-lite"/>
    </source>
</evidence>
<dbReference type="Gene3D" id="3.30.300.90">
    <property type="entry name" value="BolA-like"/>
    <property type="match status" value="1"/>
</dbReference>
<dbReference type="OMA" id="DQWEEST"/>
<dbReference type="OrthoDB" id="4983at2759"/>
<dbReference type="SUPFAM" id="SSF82657">
    <property type="entry name" value="BolA-like"/>
    <property type="match status" value="1"/>
</dbReference>
<evidence type="ECO:0000256" key="1">
    <source>
        <dbReference type="ARBA" id="ARBA00005578"/>
    </source>
</evidence>
<dbReference type="InterPro" id="IPR050961">
    <property type="entry name" value="BolA/IbaG_stress_morph_reg"/>
</dbReference>
<dbReference type="InterPro" id="IPR002634">
    <property type="entry name" value="BolA"/>
</dbReference>
<dbReference type="FunCoup" id="A0A067QQZ7">
    <property type="interactions" value="574"/>
</dbReference>
<gene>
    <name evidence="4" type="ORF">L798_14387</name>
</gene>
<dbReference type="eggNOG" id="KOG2313">
    <property type="taxonomic scope" value="Eukaryota"/>
</dbReference>
<evidence type="ECO:0000256" key="2">
    <source>
        <dbReference type="RuleBase" id="RU003860"/>
    </source>
</evidence>
<organism evidence="4 5">
    <name type="scientific">Zootermopsis nevadensis</name>
    <name type="common">Dampwood termite</name>
    <dbReference type="NCBI Taxonomy" id="136037"/>
    <lineage>
        <taxon>Eukaryota</taxon>
        <taxon>Metazoa</taxon>
        <taxon>Ecdysozoa</taxon>
        <taxon>Arthropoda</taxon>
        <taxon>Hexapoda</taxon>
        <taxon>Insecta</taxon>
        <taxon>Pterygota</taxon>
        <taxon>Neoptera</taxon>
        <taxon>Polyneoptera</taxon>
        <taxon>Dictyoptera</taxon>
        <taxon>Blattodea</taxon>
        <taxon>Blattoidea</taxon>
        <taxon>Termitoidae</taxon>
        <taxon>Termopsidae</taxon>
        <taxon>Zootermopsis</taxon>
    </lineage>
</organism>
<proteinExistence type="inferred from homology"/>
<dbReference type="EMBL" id="KK853125">
    <property type="protein sequence ID" value="KDR11022.1"/>
    <property type="molecule type" value="Genomic_DNA"/>
</dbReference>
<feature type="region of interest" description="Disordered" evidence="3">
    <location>
        <begin position="136"/>
        <end position="155"/>
    </location>
</feature>
<dbReference type="Pfam" id="PF01722">
    <property type="entry name" value="BolA"/>
    <property type="match status" value="1"/>
</dbReference>
<comment type="similarity">
    <text evidence="1 2">Belongs to the BolA/IbaG family.</text>
</comment>
<dbReference type="FunFam" id="3.30.300.90:FF:000001">
    <property type="entry name" value="Transcriptional regulator BolA"/>
    <property type="match status" value="1"/>
</dbReference>
<accession>A0A067QQZ7</accession>
<protein>
    <submittedName>
        <fullName evidence="4">BolA-like protein</fullName>
    </submittedName>
</protein>
<name>A0A067QQZ7_ZOONE</name>
<dbReference type="GO" id="GO:1990229">
    <property type="term" value="C:iron-sulfur cluster assembly complex"/>
    <property type="evidence" value="ECO:0007669"/>
    <property type="project" value="UniProtKB-ARBA"/>
</dbReference>
<dbReference type="InterPro" id="IPR036065">
    <property type="entry name" value="BolA-like_sf"/>
</dbReference>
<evidence type="ECO:0000313" key="4">
    <source>
        <dbReference type="EMBL" id="KDR11022.1"/>
    </source>
</evidence>
<dbReference type="InParanoid" id="A0A067QQZ7"/>
<keyword evidence="5" id="KW-1185">Reference proteome</keyword>
<dbReference type="Proteomes" id="UP000027135">
    <property type="component" value="Unassembled WGS sequence"/>
</dbReference>
<dbReference type="AlphaFoldDB" id="A0A067QQZ7"/>
<reference evidence="4 5" key="1">
    <citation type="journal article" date="2014" name="Nat. Commun.">
        <title>Molecular traces of alternative social organization in a termite genome.</title>
        <authorList>
            <person name="Terrapon N."/>
            <person name="Li C."/>
            <person name="Robertson H.M."/>
            <person name="Ji L."/>
            <person name="Meng X."/>
            <person name="Booth W."/>
            <person name="Chen Z."/>
            <person name="Childers C.P."/>
            <person name="Glastad K.M."/>
            <person name="Gokhale K."/>
            <person name="Gowin J."/>
            <person name="Gronenberg W."/>
            <person name="Hermansen R.A."/>
            <person name="Hu H."/>
            <person name="Hunt B.G."/>
            <person name="Huylmans A.K."/>
            <person name="Khalil S.M."/>
            <person name="Mitchell R.D."/>
            <person name="Munoz-Torres M.C."/>
            <person name="Mustard J.A."/>
            <person name="Pan H."/>
            <person name="Reese J.T."/>
            <person name="Scharf M.E."/>
            <person name="Sun F."/>
            <person name="Vogel H."/>
            <person name="Xiao J."/>
            <person name="Yang W."/>
            <person name="Yang Z."/>
            <person name="Yang Z."/>
            <person name="Zhou J."/>
            <person name="Zhu J."/>
            <person name="Brent C.S."/>
            <person name="Elsik C.G."/>
            <person name="Goodisman M.A."/>
            <person name="Liberles D.A."/>
            <person name="Roe R.M."/>
            <person name="Vargo E.L."/>
            <person name="Vilcinskas A."/>
            <person name="Wang J."/>
            <person name="Bornberg-Bauer E."/>
            <person name="Korb J."/>
            <person name="Zhang G."/>
            <person name="Liebig J."/>
        </authorList>
    </citation>
    <scope>NUCLEOTIDE SEQUENCE [LARGE SCALE GENOMIC DNA]</scope>
    <source>
        <tissue evidence="4">Whole organism</tissue>
    </source>
</reference>
<dbReference type="PANTHER" id="PTHR46229">
    <property type="entry name" value="BOLA TRANSCRIPTION REGULATOR"/>
    <property type="match status" value="1"/>
</dbReference>
<dbReference type="GO" id="GO:0005739">
    <property type="term" value="C:mitochondrion"/>
    <property type="evidence" value="ECO:0007669"/>
    <property type="project" value="TreeGrafter"/>
</dbReference>
<evidence type="ECO:0000313" key="5">
    <source>
        <dbReference type="Proteomes" id="UP000027135"/>
    </source>
</evidence>
<dbReference type="STRING" id="136037.A0A067QQZ7"/>
<sequence length="155" mass="17373">MNSSSCIKPQRMFTKYSLGQQLYKYSRKSFVLHSAVGNRCLQSEMSGEVFGKPVEHSIHKKLVETFNPVHLDILNESHMHNVPPGSETHFKVVVVSDKFNNLPLIKRHRMVNDALSSDLQNGVHALSIVAKTPDQWEESTKQVSPSPACRGGFGK</sequence>